<keyword evidence="2" id="KW-1185">Reference proteome</keyword>
<dbReference type="EMBL" id="JX962719">
    <property type="protein sequence ID" value="AGC01670.1"/>
    <property type="molecule type" value="Genomic_DNA"/>
</dbReference>
<dbReference type="Proteomes" id="UP000201640">
    <property type="component" value="Segment"/>
</dbReference>
<evidence type="ECO:0008006" key="3">
    <source>
        <dbReference type="Google" id="ProtNLM"/>
    </source>
</evidence>
<organism evidence="1 2">
    <name type="scientific">Acanthamoeba polyphaga moumouvirus</name>
    <dbReference type="NCBI Taxonomy" id="1269028"/>
    <lineage>
        <taxon>Viruses</taxon>
        <taxon>Varidnaviria</taxon>
        <taxon>Bamfordvirae</taxon>
        <taxon>Nucleocytoviricota</taxon>
        <taxon>Megaviricetes</taxon>
        <taxon>Imitervirales</taxon>
        <taxon>Mimiviridae</taxon>
        <taxon>Megamimivirinae</taxon>
        <taxon>Moumouvirus</taxon>
    </lineage>
</organism>
<accession>L7RFQ7</accession>
<protein>
    <recommendedName>
        <fullName evidence="3">Ankyrin repeat protein</fullName>
    </recommendedName>
</protein>
<name>L7RFQ7_9VIRU</name>
<dbReference type="GeneID" id="14446040"/>
<sequence>MDINKKYFKIIKKDGIHFDHKYVDGLNEINGNFKEEGKCVPGRLYFTTIDHLWRFLYLGTQVVEIYLPINDPKFKMIKVSEGKYGANKIILGKRYELNDANTFIFLEENGFNIQKNYVLIWALDNQYIHIIDCILSKLKINKCHIDIFLKYLEKYISLGLNELIILIISKIDILLKEEEFNNLILSTLNYNKIELLSIFKKYVKNPHILTILFNRIVGLNNLSMIKDLISSGADYINNFNFACLESIRSNNFEQLKFLFSLKK</sequence>
<dbReference type="KEGG" id="vg:14446040"/>
<reference evidence="1 2" key="1">
    <citation type="journal article" date="2012" name="Genome Biol. Evol.">
        <title>Related Giant Viruses in Distant Locations and Different Habitats: Acanthamoeba polyphaga moumouvirus Represents a Third Lineage of the Mimiviridae That Is Close to the Megavirus Lineage.</title>
        <authorList>
            <person name="Yoosuf N."/>
            <person name="Yutin N."/>
            <person name="Colson P."/>
            <person name="Shabalina S.A."/>
            <person name="Pagnier I."/>
            <person name="Robert C."/>
            <person name="Azza S."/>
            <person name="Klose T."/>
            <person name="Wong J."/>
            <person name="Rossmann M.G."/>
            <person name="La Scola B."/>
            <person name="Raoult D."/>
            <person name="Koonin E.V."/>
        </authorList>
    </citation>
    <scope>NUCLEOTIDE SEQUENCE [LARGE SCALE GENOMIC DNA]</scope>
    <source>
        <strain evidence="1 2">M10A</strain>
    </source>
</reference>
<evidence type="ECO:0000313" key="1">
    <source>
        <dbReference type="EMBL" id="AGC01670.1"/>
    </source>
</evidence>
<gene>
    <name evidence="1" type="ORF">Moumou_00126</name>
</gene>
<proteinExistence type="predicted"/>
<dbReference type="OrthoDB" id="34973at10239"/>
<evidence type="ECO:0000313" key="2">
    <source>
        <dbReference type="Proteomes" id="UP000201640"/>
    </source>
</evidence>
<dbReference type="RefSeq" id="YP_007354106.1">
    <property type="nucleotide sequence ID" value="NC_020104.1"/>
</dbReference>